<evidence type="ECO:0000313" key="6">
    <source>
        <dbReference type="EMBL" id="MFC3762265.1"/>
    </source>
</evidence>
<reference evidence="7" key="1">
    <citation type="journal article" date="2019" name="Int. J. Syst. Evol. Microbiol.">
        <title>The Global Catalogue of Microorganisms (GCM) 10K type strain sequencing project: providing services to taxonomists for standard genome sequencing and annotation.</title>
        <authorList>
            <consortium name="The Broad Institute Genomics Platform"/>
            <consortium name="The Broad Institute Genome Sequencing Center for Infectious Disease"/>
            <person name="Wu L."/>
            <person name="Ma J."/>
        </authorList>
    </citation>
    <scope>NUCLEOTIDE SEQUENCE [LARGE SCALE GENOMIC DNA]</scope>
    <source>
        <strain evidence="7">CGMCC 4.7241</strain>
    </source>
</reference>
<evidence type="ECO:0000313" key="7">
    <source>
        <dbReference type="Proteomes" id="UP001595699"/>
    </source>
</evidence>
<evidence type="ECO:0000256" key="4">
    <source>
        <dbReference type="ARBA" id="ARBA00023136"/>
    </source>
</evidence>
<dbReference type="Pfam" id="PF13564">
    <property type="entry name" value="DoxX_2"/>
    <property type="match status" value="1"/>
</dbReference>
<keyword evidence="4 5" id="KW-0472">Membrane</keyword>
<dbReference type="EMBL" id="JBHRZH010000012">
    <property type="protein sequence ID" value="MFC3762265.1"/>
    <property type="molecule type" value="Genomic_DNA"/>
</dbReference>
<evidence type="ECO:0000256" key="1">
    <source>
        <dbReference type="ARBA" id="ARBA00004141"/>
    </source>
</evidence>
<feature type="transmembrane region" description="Helical" evidence="5">
    <location>
        <begin position="105"/>
        <end position="122"/>
    </location>
</feature>
<comment type="caution">
    <text evidence="6">The sequence shown here is derived from an EMBL/GenBank/DDBJ whole genome shotgun (WGS) entry which is preliminary data.</text>
</comment>
<dbReference type="Proteomes" id="UP001595699">
    <property type="component" value="Unassembled WGS sequence"/>
</dbReference>
<comment type="subcellular location">
    <subcellularLocation>
        <location evidence="1">Membrane</location>
        <topology evidence="1">Multi-pass membrane protein</topology>
    </subcellularLocation>
</comment>
<dbReference type="RefSeq" id="WP_307782585.1">
    <property type="nucleotide sequence ID" value="NZ_JAFBCM010000001.1"/>
</dbReference>
<feature type="transmembrane region" description="Helical" evidence="5">
    <location>
        <begin position="56"/>
        <end position="74"/>
    </location>
</feature>
<feature type="transmembrane region" description="Helical" evidence="5">
    <location>
        <begin position="79"/>
        <end position="99"/>
    </location>
</feature>
<evidence type="ECO:0000256" key="5">
    <source>
        <dbReference type="SAM" id="Phobius"/>
    </source>
</evidence>
<sequence length="130" mass="13409">MTATTAPVVTRNRTGRILFLAGRIVLALLLAGGAIPKLIADPTMVTMFHDIGGGDPLRILVGGLELAGAIGLFIRPLRFLAALGLVALLASAAVTNVVALHISPVVPLAYLAVAAAIAVVSWRSRRPLNS</sequence>
<evidence type="ECO:0000256" key="2">
    <source>
        <dbReference type="ARBA" id="ARBA00022692"/>
    </source>
</evidence>
<organism evidence="6 7">
    <name type="scientific">Tenggerimyces flavus</name>
    <dbReference type="NCBI Taxonomy" id="1708749"/>
    <lineage>
        <taxon>Bacteria</taxon>
        <taxon>Bacillati</taxon>
        <taxon>Actinomycetota</taxon>
        <taxon>Actinomycetes</taxon>
        <taxon>Propionibacteriales</taxon>
        <taxon>Nocardioidaceae</taxon>
        <taxon>Tenggerimyces</taxon>
    </lineage>
</organism>
<name>A0ABV7YE01_9ACTN</name>
<dbReference type="InterPro" id="IPR032808">
    <property type="entry name" value="DoxX"/>
</dbReference>
<accession>A0ABV7YE01</accession>
<gene>
    <name evidence="6" type="ORF">ACFOUW_15590</name>
</gene>
<evidence type="ECO:0000256" key="3">
    <source>
        <dbReference type="ARBA" id="ARBA00022989"/>
    </source>
</evidence>
<feature type="transmembrane region" description="Helical" evidence="5">
    <location>
        <begin position="17"/>
        <end position="36"/>
    </location>
</feature>
<keyword evidence="3 5" id="KW-1133">Transmembrane helix</keyword>
<keyword evidence="2 5" id="KW-0812">Transmembrane</keyword>
<proteinExistence type="predicted"/>
<keyword evidence="7" id="KW-1185">Reference proteome</keyword>
<protein>
    <submittedName>
        <fullName evidence="6">DoxX family protein</fullName>
    </submittedName>
</protein>